<dbReference type="GO" id="GO:0046983">
    <property type="term" value="F:protein dimerization activity"/>
    <property type="evidence" value="ECO:0007669"/>
    <property type="project" value="InterPro"/>
</dbReference>
<feature type="compositionally biased region" description="Basic and acidic residues" evidence="9">
    <location>
        <begin position="367"/>
        <end position="378"/>
    </location>
</feature>
<evidence type="ECO:0000256" key="8">
    <source>
        <dbReference type="ARBA" id="ARBA00023012"/>
    </source>
</evidence>
<organism evidence="13 14">
    <name type="scientific">Brachybacterium muris UCD-AY4</name>
    <dbReference type="NCBI Taxonomy" id="1249481"/>
    <lineage>
        <taxon>Bacteria</taxon>
        <taxon>Bacillati</taxon>
        <taxon>Actinomycetota</taxon>
        <taxon>Actinomycetes</taxon>
        <taxon>Micrococcales</taxon>
        <taxon>Dermabacteraceae</taxon>
        <taxon>Brachybacterium</taxon>
    </lineage>
</organism>
<feature type="region of interest" description="Disordered" evidence="9">
    <location>
        <begin position="437"/>
        <end position="462"/>
    </location>
</feature>
<keyword evidence="4" id="KW-0808">Transferase</keyword>
<accession>A0A022KUD7</accession>
<dbReference type="InterPro" id="IPR050482">
    <property type="entry name" value="Sensor_HK_TwoCompSys"/>
</dbReference>
<dbReference type="GO" id="GO:0016020">
    <property type="term" value="C:membrane"/>
    <property type="evidence" value="ECO:0007669"/>
    <property type="project" value="InterPro"/>
</dbReference>
<evidence type="ECO:0000259" key="12">
    <source>
        <dbReference type="Pfam" id="PF07730"/>
    </source>
</evidence>
<keyword evidence="8" id="KW-0902">Two-component regulatory system</keyword>
<dbReference type="InterPro" id="IPR036890">
    <property type="entry name" value="HATPase_C_sf"/>
</dbReference>
<dbReference type="InterPro" id="IPR011712">
    <property type="entry name" value="Sig_transdc_His_kin_sub3_dim/P"/>
</dbReference>
<gene>
    <name evidence="13" type="ORF">D641_0105915</name>
</gene>
<evidence type="ECO:0000256" key="10">
    <source>
        <dbReference type="SAM" id="Phobius"/>
    </source>
</evidence>
<dbReference type="GO" id="GO:0005524">
    <property type="term" value="F:ATP binding"/>
    <property type="evidence" value="ECO:0007669"/>
    <property type="project" value="UniProtKB-KW"/>
</dbReference>
<dbReference type="Gene3D" id="3.30.565.10">
    <property type="entry name" value="Histidine kinase-like ATPase, C-terminal domain"/>
    <property type="match status" value="1"/>
</dbReference>
<keyword evidence="3" id="KW-0597">Phosphoprotein</keyword>
<keyword evidence="10" id="KW-0812">Transmembrane</keyword>
<feature type="transmembrane region" description="Helical" evidence="10">
    <location>
        <begin position="122"/>
        <end position="145"/>
    </location>
</feature>
<keyword evidence="6 13" id="KW-0418">Kinase</keyword>
<keyword evidence="5" id="KW-0547">Nucleotide-binding</keyword>
<dbReference type="GO" id="GO:0000155">
    <property type="term" value="F:phosphorelay sensor kinase activity"/>
    <property type="evidence" value="ECO:0007669"/>
    <property type="project" value="InterPro"/>
</dbReference>
<feature type="transmembrane region" description="Helical" evidence="10">
    <location>
        <begin position="48"/>
        <end position="69"/>
    </location>
</feature>
<evidence type="ECO:0000256" key="7">
    <source>
        <dbReference type="ARBA" id="ARBA00022840"/>
    </source>
</evidence>
<keyword evidence="7" id="KW-0067">ATP-binding</keyword>
<evidence type="ECO:0000256" key="3">
    <source>
        <dbReference type="ARBA" id="ARBA00022553"/>
    </source>
</evidence>
<reference evidence="13 14" key="1">
    <citation type="journal article" date="2013" name="Genome Announc.">
        <title>Draft genome sequence of an Actinobacterium, Brachybacterium muris strain UCD-AY4.</title>
        <authorList>
            <person name="Lo J.R."/>
            <person name="Lang J.M."/>
            <person name="Darling A.E."/>
            <person name="Eisen J.A."/>
            <person name="Coil D.A."/>
        </authorList>
    </citation>
    <scope>NUCLEOTIDE SEQUENCE [LARGE SCALE GENOMIC DNA]</scope>
    <source>
        <strain evidence="13 14">UCD-AY4</strain>
    </source>
</reference>
<dbReference type="PANTHER" id="PTHR24421">
    <property type="entry name" value="NITRATE/NITRITE SENSOR PROTEIN NARX-RELATED"/>
    <property type="match status" value="1"/>
</dbReference>
<dbReference type="RefSeq" id="WP_017822887.1">
    <property type="nucleotide sequence ID" value="NZ_AORC01000006.1"/>
</dbReference>
<evidence type="ECO:0000256" key="1">
    <source>
        <dbReference type="ARBA" id="ARBA00000085"/>
    </source>
</evidence>
<feature type="region of interest" description="Disordered" evidence="9">
    <location>
        <begin position="367"/>
        <end position="419"/>
    </location>
</feature>
<dbReference type="PANTHER" id="PTHR24421:SF10">
    <property type="entry name" value="NITRATE_NITRITE SENSOR PROTEIN NARQ"/>
    <property type="match status" value="1"/>
</dbReference>
<name>A0A022KUD7_9MICO</name>
<evidence type="ECO:0000256" key="9">
    <source>
        <dbReference type="SAM" id="MobiDB-lite"/>
    </source>
</evidence>
<feature type="transmembrane region" description="Helical" evidence="10">
    <location>
        <begin position="20"/>
        <end position="42"/>
    </location>
</feature>
<dbReference type="EMBL" id="AORC01000006">
    <property type="protein sequence ID" value="EYT49893.1"/>
    <property type="molecule type" value="Genomic_DNA"/>
</dbReference>
<feature type="compositionally biased region" description="Polar residues" evidence="9">
    <location>
        <begin position="400"/>
        <end position="413"/>
    </location>
</feature>
<sequence>MEATAPTSLPPDPRLRIPSLATVIVEGLLALLWGWVSITLLLTGVGSLFALGSGLLLLVPWVVLMQLAIRFERHRAAGVHGIDVVVPARRRSTRSGLGGWLHGLWLDVSSWPFWRGVLHHHVAMLVASIALVLFLSLVWLCWVSAEIAIVHGAVTLGSSTVPVWALALISVAALALAVLTLVLGALADRGLARAMISGSAEDLREQVLELTQRRQGAVDAAAQERARIERDLHDGVQPRLVAMAMTLGIAKGMIATDPDRATALVGEAHAEAKGIMTDLRQLARGIHPAVLEDRGLDAALSALAARSPVPVDLSIDLPTPLGREREAVAYFVVAEALTNIAKHAGATRARVDLTEADGTVRVRIEDDGRGGAQVHRDGVSTGLAGLTDRVRATGGRLEVTSPTSPPGTTQDGTQGAGPGTVLLALIPLDARPGIPATAAPATAVPTAAAPTTAAPTTEETLS</sequence>
<dbReference type="Pfam" id="PF02518">
    <property type="entry name" value="HATPase_c"/>
    <property type="match status" value="1"/>
</dbReference>
<evidence type="ECO:0000256" key="4">
    <source>
        <dbReference type="ARBA" id="ARBA00022679"/>
    </source>
</evidence>
<comment type="caution">
    <text evidence="13">The sequence shown here is derived from an EMBL/GenBank/DDBJ whole genome shotgun (WGS) entry which is preliminary data.</text>
</comment>
<dbReference type="STRING" id="1249481.D641_0105915"/>
<evidence type="ECO:0000256" key="6">
    <source>
        <dbReference type="ARBA" id="ARBA00022777"/>
    </source>
</evidence>
<feature type="transmembrane region" description="Helical" evidence="10">
    <location>
        <begin position="165"/>
        <end position="187"/>
    </location>
</feature>
<evidence type="ECO:0000256" key="5">
    <source>
        <dbReference type="ARBA" id="ARBA00022741"/>
    </source>
</evidence>
<dbReference type="InterPro" id="IPR003594">
    <property type="entry name" value="HATPase_dom"/>
</dbReference>
<dbReference type="AlphaFoldDB" id="A0A022KUD7"/>
<dbReference type="Proteomes" id="UP000019754">
    <property type="component" value="Unassembled WGS sequence"/>
</dbReference>
<dbReference type="CDD" id="cd16917">
    <property type="entry name" value="HATPase_UhpB-NarQ-NarX-like"/>
    <property type="match status" value="1"/>
</dbReference>
<dbReference type="Gene3D" id="1.20.5.1930">
    <property type="match status" value="1"/>
</dbReference>
<dbReference type="Pfam" id="PF07730">
    <property type="entry name" value="HisKA_3"/>
    <property type="match status" value="1"/>
</dbReference>
<evidence type="ECO:0000313" key="14">
    <source>
        <dbReference type="Proteomes" id="UP000019754"/>
    </source>
</evidence>
<comment type="catalytic activity">
    <reaction evidence="1">
        <text>ATP + protein L-histidine = ADP + protein N-phospho-L-histidine.</text>
        <dbReference type="EC" id="2.7.13.3"/>
    </reaction>
</comment>
<dbReference type="EC" id="2.7.13.3" evidence="2"/>
<keyword evidence="10" id="KW-0472">Membrane</keyword>
<protein>
    <recommendedName>
        <fullName evidence="2">histidine kinase</fullName>
        <ecNumber evidence="2">2.7.13.3</ecNumber>
    </recommendedName>
</protein>
<keyword evidence="10" id="KW-1133">Transmembrane helix</keyword>
<proteinExistence type="predicted"/>
<dbReference type="OrthoDB" id="5242012at2"/>
<evidence type="ECO:0000259" key="11">
    <source>
        <dbReference type="Pfam" id="PF02518"/>
    </source>
</evidence>
<evidence type="ECO:0000313" key="13">
    <source>
        <dbReference type="EMBL" id="EYT49893.1"/>
    </source>
</evidence>
<keyword evidence="14" id="KW-1185">Reference proteome</keyword>
<dbReference type="HOGENOM" id="CLU_000445_20_2_11"/>
<feature type="domain" description="Signal transduction histidine kinase subgroup 3 dimerisation and phosphoacceptor" evidence="12">
    <location>
        <begin position="224"/>
        <end position="291"/>
    </location>
</feature>
<evidence type="ECO:0000256" key="2">
    <source>
        <dbReference type="ARBA" id="ARBA00012438"/>
    </source>
</evidence>
<dbReference type="SUPFAM" id="SSF55874">
    <property type="entry name" value="ATPase domain of HSP90 chaperone/DNA topoisomerase II/histidine kinase"/>
    <property type="match status" value="1"/>
</dbReference>
<feature type="domain" description="Histidine kinase/HSP90-like ATPase" evidence="11">
    <location>
        <begin position="330"/>
        <end position="408"/>
    </location>
</feature>